<organism evidence="1 2">
    <name type="scientific">Sphingobacterium thermophilum</name>
    <dbReference type="NCBI Taxonomy" id="768534"/>
    <lineage>
        <taxon>Bacteria</taxon>
        <taxon>Pseudomonadati</taxon>
        <taxon>Bacteroidota</taxon>
        <taxon>Sphingobacteriia</taxon>
        <taxon>Sphingobacteriales</taxon>
        <taxon>Sphingobacteriaceae</taxon>
        <taxon>Sphingobacterium</taxon>
    </lineage>
</organism>
<proteinExistence type="predicted"/>
<gene>
    <name evidence="1" type="ORF">GCM10023173_21470</name>
</gene>
<protein>
    <submittedName>
        <fullName evidence="1">Uncharacterized protein</fullName>
    </submittedName>
</protein>
<sequence length="82" mass="9561">MLWKEEGVYVLSKNTISDAIKEGTNRANNIIISLMIEDYPGDQYLINKAKGAFNIRRYLDIIEFRHKDKILTLQNPYKNKGD</sequence>
<keyword evidence="2" id="KW-1185">Reference proteome</keyword>
<evidence type="ECO:0000313" key="1">
    <source>
        <dbReference type="EMBL" id="GAA4519067.1"/>
    </source>
</evidence>
<reference evidence="2" key="1">
    <citation type="journal article" date="2019" name="Int. J. Syst. Evol. Microbiol.">
        <title>The Global Catalogue of Microorganisms (GCM) 10K type strain sequencing project: providing services to taxonomists for standard genome sequencing and annotation.</title>
        <authorList>
            <consortium name="The Broad Institute Genomics Platform"/>
            <consortium name="The Broad Institute Genome Sequencing Center for Infectious Disease"/>
            <person name="Wu L."/>
            <person name="Ma J."/>
        </authorList>
    </citation>
    <scope>NUCLEOTIDE SEQUENCE [LARGE SCALE GENOMIC DNA]</scope>
    <source>
        <strain evidence="2">JCM 17858</strain>
    </source>
</reference>
<accession>A0ABP8R6E5</accession>
<dbReference type="Proteomes" id="UP001500394">
    <property type="component" value="Unassembled WGS sequence"/>
</dbReference>
<evidence type="ECO:0000313" key="2">
    <source>
        <dbReference type="Proteomes" id="UP001500394"/>
    </source>
</evidence>
<name>A0ABP8R6E5_9SPHI</name>
<dbReference type="RefSeq" id="WP_345068332.1">
    <property type="nucleotide sequence ID" value="NZ_BAABGR010000035.1"/>
</dbReference>
<dbReference type="EMBL" id="BAABGR010000035">
    <property type="protein sequence ID" value="GAA4519067.1"/>
    <property type="molecule type" value="Genomic_DNA"/>
</dbReference>
<comment type="caution">
    <text evidence="1">The sequence shown here is derived from an EMBL/GenBank/DDBJ whole genome shotgun (WGS) entry which is preliminary data.</text>
</comment>